<evidence type="ECO:0000259" key="2">
    <source>
        <dbReference type="Pfam" id="PF13439"/>
    </source>
</evidence>
<dbReference type="InterPro" id="IPR028098">
    <property type="entry name" value="Glyco_trans_4-like_N"/>
</dbReference>
<dbReference type="RefSeq" id="WP_130389402.1">
    <property type="nucleotide sequence ID" value="NZ_SGXM01000001.1"/>
</dbReference>
<dbReference type="AlphaFoldDB" id="A0A4Q7S4I0"/>
<protein>
    <submittedName>
        <fullName evidence="3">Glycosyltransferase involved in cell wall biosynthesis</fullName>
    </submittedName>
</protein>
<feature type="domain" description="Glycosyl transferase family 1" evidence="1">
    <location>
        <begin position="191"/>
        <end position="343"/>
    </location>
</feature>
<evidence type="ECO:0000259" key="1">
    <source>
        <dbReference type="Pfam" id="PF00534"/>
    </source>
</evidence>
<organism evidence="3 4">
    <name type="scientific">Cupriavidus agavae</name>
    <dbReference type="NCBI Taxonomy" id="1001822"/>
    <lineage>
        <taxon>Bacteria</taxon>
        <taxon>Pseudomonadati</taxon>
        <taxon>Pseudomonadota</taxon>
        <taxon>Betaproteobacteria</taxon>
        <taxon>Burkholderiales</taxon>
        <taxon>Burkholderiaceae</taxon>
        <taxon>Cupriavidus</taxon>
    </lineage>
</organism>
<accession>A0A4Q7S4I0</accession>
<proteinExistence type="predicted"/>
<dbReference type="SUPFAM" id="SSF53756">
    <property type="entry name" value="UDP-Glycosyltransferase/glycogen phosphorylase"/>
    <property type="match status" value="1"/>
</dbReference>
<dbReference type="InterPro" id="IPR050194">
    <property type="entry name" value="Glycosyltransferase_grp1"/>
</dbReference>
<name>A0A4Q7S4I0_9BURK</name>
<dbReference type="PANTHER" id="PTHR45947:SF3">
    <property type="entry name" value="SULFOQUINOVOSYL TRANSFERASE SQD2"/>
    <property type="match status" value="1"/>
</dbReference>
<dbReference type="GO" id="GO:0016757">
    <property type="term" value="F:glycosyltransferase activity"/>
    <property type="evidence" value="ECO:0007669"/>
    <property type="project" value="TreeGrafter"/>
</dbReference>
<feature type="domain" description="Glycosyltransferase subfamily 4-like N-terminal" evidence="2">
    <location>
        <begin position="26"/>
        <end position="179"/>
    </location>
</feature>
<evidence type="ECO:0000313" key="3">
    <source>
        <dbReference type="EMBL" id="RZT41356.1"/>
    </source>
</evidence>
<dbReference type="PANTHER" id="PTHR45947">
    <property type="entry name" value="SULFOQUINOVOSYL TRANSFERASE SQD2"/>
    <property type="match status" value="1"/>
</dbReference>
<comment type="caution">
    <text evidence="3">The sequence shown here is derived from an EMBL/GenBank/DDBJ whole genome shotgun (WGS) entry which is preliminary data.</text>
</comment>
<dbReference type="Pfam" id="PF13439">
    <property type="entry name" value="Glyco_transf_4"/>
    <property type="match status" value="1"/>
</dbReference>
<keyword evidence="3" id="KW-0808">Transferase</keyword>
<dbReference type="Pfam" id="PF00534">
    <property type="entry name" value="Glycos_transf_1"/>
    <property type="match status" value="1"/>
</dbReference>
<evidence type="ECO:0000313" key="4">
    <source>
        <dbReference type="Proteomes" id="UP000291078"/>
    </source>
</evidence>
<dbReference type="Proteomes" id="UP000291078">
    <property type="component" value="Unassembled WGS sequence"/>
</dbReference>
<gene>
    <name evidence="3" type="ORF">EV147_0343</name>
</gene>
<dbReference type="InterPro" id="IPR001296">
    <property type="entry name" value="Glyco_trans_1"/>
</dbReference>
<sequence>MTQRLPRTDGSGPLRILLLVTGLRLGGAEQQVAALSRAFSAMGHAVAVVSLTTGREVTLAPAAEYRAVDMRKTPWSMLRSLLEVRTFVKAWRPDVIHSHMVHANLFARMLTRIVAAPPLVCTAHSMREGGRLRMALYRITDSWCALTTHVSAAGRQQMIDVGAARPSRLAVVANGIDTAAFHPDAARRHATRAALPLSPDARLLLNVGRLVEEKDQATLIEAFARVRQQGFDVRLAIAGDGPRRQSLEQKIHSLGLDDAAWLLGRRADVAELMTAADVFVLSSRIEGMPLVVGEAMACGTSVVSTDAPGVKELCGSLARIVPTGDAQALAEAICAALREDPHEAGQAAARRERVVSQFGLQATAARWIDIYHQLIQAPRLMHRGST</sequence>
<dbReference type="OrthoDB" id="8994075at2"/>
<keyword evidence="4" id="KW-1185">Reference proteome</keyword>
<dbReference type="Gene3D" id="3.40.50.2000">
    <property type="entry name" value="Glycogen Phosphorylase B"/>
    <property type="match status" value="2"/>
</dbReference>
<reference evidence="3 4" key="1">
    <citation type="journal article" date="2015" name="Stand. Genomic Sci.">
        <title>Genomic Encyclopedia of Bacterial and Archaeal Type Strains, Phase III: the genomes of soil and plant-associated and newly described type strains.</title>
        <authorList>
            <person name="Whitman W.B."/>
            <person name="Woyke T."/>
            <person name="Klenk H.P."/>
            <person name="Zhou Y."/>
            <person name="Lilburn T.G."/>
            <person name="Beck B.J."/>
            <person name="De Vos P."/>
            <person name="Vandamme P."/>
            <person name="Eisen J.A."/>
            <person name="Garrity G."/>
            <person name="Hugenholtz P."/>
            <person name="Kyrpides N.C."/>
        </authorList>
    </citation>
    <scope>NUCLEOTIDE SEQUENCE [LARGE SCALE GENOMIC DNA]</scope>
    <source>
        <strain evidence="3 4">ASC-9842</strain>
    </source>
</reference>
<dbReference type="EMBL" id="SGXM01000001">
    <property type="protein sequence ID" value="RZT41356.1"/>
    <property type="molecule type" value="Genomic_DNA"/>
</dbReference>